<protein>
    <submittedName>
        <fullName evidence="2">Uncharacterized protein</fullName>
    </submittedName>
</protein>
<reference evidence="3" key="1">
    <citation type="journal article" date="2012" name="Proc. Natl. Acad. Sci. U.S.A.">
        <title>Genome sequence of the button mushroom Agaricus bisporus reveals mechanisms governing adaptation to a humic-rich ecological niche.</title>
        <authorList>
            <person name="Morin E."/>
            <person name="Kohler A."/>
            <person name="Baker A.R."/>
            <person name="Foulongne-Oriol M."/>
            <person name="Lombard V."/>
            <person name="Nagy L.G."/>
            <person name="Ohm R.A."/>
            <person name="Patyshakuliyeva A."/>
            <person name="Brun A."/>
            <person name="Aerts A.L."/>
            <person name="Bailey A.M."/>
            <person name="Billette C."/>
            <person name="Coutinho P.M."/>
            <person name="Deakin G."/>
            <person name="Doddapaneni H."/>
            <person name="Floudas D."/>
            <person name="Grimwood J."/>
            <person name="Hilden K."/>
            <person name="Kuees U."/>
            <person name="LaButti K.M."/>
            <person name="Lapidus A."/>
            <person name="Lindquist E.A."/>
            <person name="Lucas S.M."/>
            <person name="Murat C."/>
            <person name="Riley R.W."/>
            <person name="Salamov A.A."/>
            <person name="Schmutz J."/>
            <person name="Subramanian V."/>
            <person name="Woesten H.A.B."/>
            <person name="Xu J."/>
            <person name="Eastwood D.C."/>
            <person name="Foster G.D."/>
            <person name="Sonnenberg A.S."/>
            <person name="Cullen D."/>
            <person name="de Vries R.P."/>
            <person name="Lundell T."/>
            <person name="Hibbett D.S."/>
            <person name="Henrissat B."/>
            <person name="Burton K.S."/>
            <person name="Kerrigan R.W."/>
            <person name="Challen M.P."/>
            <person name="Grigoriev I.V."/>
            <person name="Martin F."/>
        </authorList>
    </citation>
    <scope>NUCLEOTIDE SEQUENCE [LARGE SCALE GENOMIC DNA]</scope>
    <source>
        <strain evidence="3">JB137-S8 / ATCC MYA-4627 / FGSC 10392</strain>
    </source>
</reference>
<accession>K5W5X5</accession>
<dbReference type="AlphaFoldDB" id="K5W5X5"/>
<evidence type="ECO:0000313" key="3">
    <source>
        <dbReference type="Proteomes" id="UP000008493"/>
    </source>
</evidence>
<proteinExistence type="predicted"/>
<feature type="region of interest" description="Disordered" evidence="1">
    <location>
        <begin position="88"/>
        <end position="108"/>
    </location>
</feature>
<keyword evidence="3" id="KW-1185">Reference proteome</keyword>
<dbReference type="EMBL" id="JH971387">
    <property type="protein sequence ID" value="EKM82229.1"/>
    <property type="molecule type" value="Genomic_DNA"/>
</dbReference>
<evidence type="ECO:0000313" key="2">
    <source>
        <dbReference type="EMBL" id="EKM82229.1"/>
    </source>
</evidence>
<name>K5W5X5_AGABU</name>
<dbReference type="RefSeq" id="XP_007327928.1">
    <property type="nucleotide sequence ID" value="XM_007327866.1"/>
</dbReference>
<dbReference type="HOGENOM" id="CLU_2196114_0_0_1"/>
<sequence length="108" mass="12306">MGMAAGQQKENGYLGALSEDLQKSWTTRKHFLRQEHFRSAQPGNHRGLELYRVELRLPSASSPCYTFLVDAEIYFFLGVYPEQSPPALRHNFDGGYQHPLQSTPTTAY</sequence>
<dbReference type="KEGG" id="abp:AGABI1DRAFT112300"/>
<gene>
    <name evidence="2" type="ORF">AGABI1DRAFT_112300</name>
</gene>
<dbReference type="GeneID" id="18823587"/>
<dbReference type="InParanoid" id="K5W5X5"/>
<feature type="compositionally biased region" description="Polar residues" evidence="1">
    <location>
        <begin position="99"/>
        <end position="108"/>
    </location>
</feature>
<dbReference type="Proteomes" id="UP000008493">
    <property type="component" value="Unassembled WGS sequence"/>
</dbReference>
<evidence type="ECO:0000256" key="1">
    <source>
        <dbReference type="SAM" id="MobiDB-lite"/>
    </source>
</evidence>
<organism evidence="2 3">
    <name type="scientific">Agaricus bisporus var. burnettii (strain JB137-S8 / ATCC MYA-4627 / FGSC 10392)</name>
    <name type="common">White button mushroom</name>
    <dbReference type="NCBI Taxonomy" id="597362"/>
    <lineage>
        <taxon>Eukaryota</taxon>
        <taxon>Fungi</taxon>
        <taxon>Dikarya</taxon>
        <taxon>Basidiomycota</taxon>
        <taxon>Agaricomycotina</taxon>
        <taxon>Agaricomycetes</taxon>
        <taxon>Agaricomycetidae</taxon>
        <taxon>Agaricales</taxon>
        <taxon>Agaricineae</taxon>
        <taxon>Agaricaceae</taxon>
        <taxon>Agaricus</taxon>
    </lineage>
</organism>